<keyword evidence="2" id="KW-1185">Reference proteome</keyword>
<evidence type="ECO:0000313" key="2">
    <source>
        <dbReference type="Proteomes" id="UP000479710"/>
    </source>
</evidence>
<dbReference type="EMBL" id="SPHZ02000007">
    <property type="protein sequence ID" value="KAF0905993.1"/>
    <property type="molecule type" value="Genomic_DNA"/>
</dbReference>
<dbReference type="Proteomes" id="UP000479710">
    <property type="component" value="Unassembled WGS sequence"/>
</dbReference>
<protein>
    <submittedName>
        <fullName evidence="1">Uncharacterized protein</fullName>
    </submittedName>
</protein>
<dbReference type="AlphaFoldDB" id="A0A6G1D2M4"/>
<gene>
    <name evidence="1" type="ORF">E2562_009014</name>
</gene>
<organism evidence="1 2">
    <name type="scientific">Oryza meyeriana var. granulata</name>
    <dbReference type="NCBI Taxonomy" id="110450"/>
    <lineage>
        <taxon>Eukaryota</taxon>
        <taxon>Viridiplantae</taxon>
        <taxon>Streptophyta</taxon>
        <taxon>Embryophyta</taxon>
        <taxon>Tracheophyta</taxon>
        <taxon>Spermatophyta</taxon>
        <taxon>Magnoliopsida</taxon>
        <taxon>Liliopsida</taxon>
        <taxon>Poales</taxon>
        <taxon>Poaceae</taxon>
        <taxon>BOP clade</taxon>
        <taxon>Oryzoideae</taxon>
        <taxon>Oryzeae</taxon>
        <taxon>Oryzinae</taxon>
        <taxon>Oryza</taxon>
        <taxon>Oryza meyeriana</taxon>
    </lineage>
</organism>
<name>A0A6G1D2M4_9ORYZ</name>
<evidence type="ECO:0000313" key="1">
    <source>
        <dbReference type="EMBL" id="KAF0905993.1"/>
    </source>
</evidence>
<comment type="caution">
    <text evidence="1">The sequence shown here is derived from an EMBL/GenBank/DDBJ whole genome shotgun (WGS) entry which is preliminary data.</text>
</comment>
<proteinExistence type="predicted"/>
<reference evidence="1 2" key="1">
    <citation type="submission" date="2019-11" db="EMBL/GenBank/DDBJ databases">
        <title>Whole genome sequence of Oryza granulata.</title>
        <authorList>
            <person name="Li W."/>
        </authorList>
    </citation>
    <scope>NUCLEOTIDE SEQUENCE [LARGE SCALE GENOMIC DNA]</scope>
    <source>
        <strain evidence="2">cv. Menghai</strain>
        <tissue evidence="1">Leaf</tissue>
    </source>
</reference>
<accession>A0A6G1D2M4</accession>
<sequence>MVGTITSNHNLKGARVAVAVHVAFVGIDADHGAEEDDFLLVVDLRWYGHVEALASGGVLHDDLMFPPIENEDAPMTTAEQIPVVIVLWPQGEALERDEVWRVMNGPEDGLPAAVHEDAEERGLAVVGSEAAEEGRVGDEAAPTACR</sequence>